<keyword evidence="3" id="KW-0862">Zinc</keyword>
<dbReference type="InterPro" id="IPR026521">
    <property type="entry name" value="THAP2"/>
</dbReference>
<feature type="coiled-coil region" evidence="6">
    <location>
        <begin position="162"/>
        <end position="189"/>
    </location>
</feature>
<keyword evidence="6" id="KW-0175">Coiled coil</keyword>
<sequence>MGPRRCYLCNRERSNEIALHKIPKDPETSAAWVEFCKLNVIYDDISKVEICSNHFDIKDFINSKAKEFGGKLRLKFGAVPSTSISRNLFKMDPIQARPNLPLLVPGPSYSGKEIEPTTPKRKRFSQPRYVGEIKSPHLVTPRRAKRMFSLASKKIDLQAKKIKILQQKNRRLVKKVKKLDDLVNHLKKKNLISENCADFMMVRT</sequence>
<dbReference type="InterPro" id="IPR006612">
    <property type="entry name" value="THAP_Znf"/>
</dbReference>
<evidence type="ECO:0000256" key="1">
    <source>
        <dbReference type="ARBA" id="ARBA00022723"/>
    </source>
</evidence>
<dbReference type="SMART" id="SM00980">
    <property type="entry name" value="THAP"/>
    <property type="match status" value="1"/>
</dbReference>
<keyword evidence="1" id="KW-0479">Metal-binding</keyword>
<name>A0AAN7VF55_9COLE</name>
<dbReference type="Pfam" id="PF05485">
    <property type="entry name" value="THAP"/>
    <property type="match status" value="1"/>
</dbReference>
<accession>A0AAN7VF55</accession>
<evidence type="ECO:0000313" key="9">
    <source>
        <dbReference type="EMBL" id="KAK5644441.1"/>
    </source>
</evidence>
<dbReference type="PANTHER" id="PTHR47696">
    <property type="entry name" value="THAP DOMAIN-CONTAINING PROTEIN 2"/>
    <property type="match status" value="1"/>
</dbReference>
<keyword evidence="4 5" id="KW-0238">DNA-binding</keyword>
<evidence type="ECO:0000259" key="8">
    <source>
        <dbReference type="PROSITE" id="PS50950"/>
    </source>
</evidence>
<dbReference type="Gene3D" id="6.20.210.20">
    <property type="entry name" value="THAP domain"/>
    <property type="match status" value="1"/>
</dbReference>
<dbReference type="InterPro" id="IPR001315">
    <property type="entry name" value="CARD"/>
</dbReference>
<protein>
    <recommendedName>
        <fullName evidence="11">THAP-type domain-containing protein</fullName>
    </recommendedName>
</protein>
<dbReference type="GO" id="GO:0008270">
    <property type="term" value="F:zinc ion binding"/>
    <property type="evidence" value="ECO:0007669"/>
    <property type="project" value="UniProtKB-KW"/>
</dbReference>
<dbReference type="PANTHER" id="PTHR47696:SF2">
    <property type="entry name" value="PROVISIONAL ORTHOLOG OF THAP DOMAIN CONTAINING 1"/>
    <property type="match status" value="1"/>
</dbReference>
<evidence type="ECO:0008006" key="11">
    <source>
        <dbReference type="Google" id="ProtNLM"/>
    </source>
</evidence>
<dbReference type="EMBL" id="JAVRBK010000004">
    <property type="protein sequence ID" value="KAK5644441.1"/>
    <property type="molecule type" value="Genomic_DNA"/>
</dbReference>
<dbReference type="PROSITE" id="PS50950">
    <property type="entry name" value="ZF_THAP"/>
    <property type="match status" value="1"/>
</dbReference>
<evidence type="ECO:0000256" key="5">
    <source>
        <dbReference type="PROSITE-ProRule" id="PRU00309"/>
    </source>
</evidence>
<dbReference type="GO" id="GO:0003677">
    <property type="term" value="F:DNA binding"/>
    <property type="evidence" value="ECO:0007669"/>
    <property type="project" value="UniProtKB-UniRule"/>
</dbReference>
<dbReference type="InterPro" id="IPR038441">
    <property type="entry name" value="THAP_Znf_sf"/>
</dbReference>
<reference evidence="9 10" key="1">
    <citation type="journal article" date="2024" name="Insects">
        <title>An Improved Chromosome-Level Genome Assembly of the Firefly Pyrocoelia pectoralis.</title>
        <authorList>
            <person name="Fu X."/>
            <person name="Meyer-Rochow V.B."/>
            <person name="Ballantyne L."/>
            <person name="Zhu X."/>
        </authorList>
    </citation>
    <scope>NUCLEOTIDE SEQUENCE [LARGE SCALE GENOMIC DNA]</scope>
    <source>
        <strain evidence="9">XCY_ONT2</strain>
    </source>
</reference>
<keyword evidence="2 5" id="KW-0863">Zinc-finger</keyword>
<feature type="domain" description="CARD" evidence="7">
    <location>
        <begin position="157"/>
        <end position="204"/>
    </location>
</feature>
<feature type="domain" description="THAP-type" evidence="8">
    <location>
        <begin position="2"/>
        <end position="83"/>
    </location>
</feature>
<gene>
    <name evidence="9" type="ORF">RI129_005741</name>
</gene>
<comment type="caution">
    <text evidence="9">The sequence shown here is derived from an EMBL/GenBank/DDBJ whole genome shotgun (WGS) entry which is preliminary data.</text>
</comment>
<evidence type="ECO:0000256" key="6">
    <source>
        <dbReference type="SAM" id="Coils"/>
    </source>
</evidence>
<dbReference type="GO" id="GO:0042981">
    <property type="term" value="P:regulation of apoptotic process"/>
    <property type="evidence" value="ECO:0007669"/>
    <property type="project" value="InterPro"/>
</dbReference>
<evidence type="ECO:0000256" key="3">
    <source>
        <dbReference type="ARBA" id="ARBA00022833"/>
    </source>
</evidence>
<dbReference type="SUPFAM" id="SSF57716">
    <property type="entry name" value="Glucocorticoid receptor-like (DNA-binding domain)"/>
    <property type="match status" value="1"/>
</dbReference>
<dbReference type="SMART" id="SM00692">
    <property type="entry name" value="DM3"/>
    <property type="match status" value="1"/>
</dbReference>
<evidence type="ECO:0000313" key="10">
    <source>
        <dbReference type="Proteomes" id="UP001329430"/>
    </source>
</evidence>
<dbReference type="AlphaFoldDB" id="A0AAN7VF55"/>
<evidence type="ECO:0000256" key="4">
    <source>
        <dbReference type="ARBA" id="ARBA00023125"/>
    </source>
</evidence>
<keyword evidence="10" id="KW-1185">Reference proteome</keyword>
<proteinExistence type="predicted"/>
<evidence type="ECO:0000256" key="2">
    <source>
        <dbReference type="ARBA" id="ARBA00022771"/>
    </source>
</evidence>
<dbReference type="PROSITE" id="PS50209">
    <property type="entry name" value="CARD"/>
    <property type="match status" value="1"/>
</dbReference>
<organism evidence="9 10">
    <name type="scientific">Pyrocoelia pectoralis</name>
    <dbReference type="NCBI Taxonomy" id="417401"/>
    <lineage>
        <taxon>Eukaryota</taxon>
        <taxon>Metazoa</taxon>
        <taxon>Ecdysozoa</taxon>
        <taxon>Arthropoda</taxon>
        <taxon>Hexapoda</taxon>
        <taxon>Insecta</taxon>
        <taxon>Pterygota</taxon>
        <taxon>Neoptera</taxon>
        <taxon>Endopterygota</taxon>
        <taxon>Coleoptera</taxon>
        <taxon>Polyphaga</taxon>
        <taxon>Elateriformia</taxon>
        <taxon>Elateroidea</taxon>
        <taxon>Lampyridae</taxon>
        <taxon>Lampyrinae</taxon>
        <taxon>Pyrocoelia</taxon>
    </lineage>
</organism>
<dbReference type="Proteomes" id="UP001329430">
    <property type="component" value="Chromosome 4"/>
</dbReference>
<evidence type="ECO:0000259" key="7">
    <source>
        <dbReference type="PROSITE" id="PS50209"/>
    </source>
</evidence>